<dbReference type="RefSeq" id="WP_344228353.1">
    <property type="nucleotide sequence ID" value="NZ_BAAARI010000011.1"/>
</dbReference>
<dbReference type="PROSITE" id="PS51900">
    <property type="entry name" value="CB"/>
    <property type="match status" value="1"/>
</dbReference>
<dbReference type="PROSITE" id="PS51898">
    <property type="entry name" value="TYR_RECOMBINASE"/>
    <property type="match status" value="1"/>
</dbReference>
<evidence type="ECO:0000256" key="3">
    <source>
        <dbReference type="ARBA" id="ARBA00023172"/>
    </source>
</evidence>
<evidence type="ECO:0000256" key="1">
    <source>
        <dbReference type="ARBA" id="ARBA00022908"/>
    </source>
</evidence>
<keyword evidence="8" id="KW-1185">Reference proteome</keyword>
<sequence>MSTIPLTVMPSVEISAATRLAARGFLLRYTGRTRELYDIALRLFFDWCTREGLEPLRDVTRQDVEAFGRHLEEERGNGPATVSQRLTIIRGFYKLAEIDERIRRSPAAHIRLPKAWRDGARTQYLSLVEAMLVLRAADQQHASAAAVIYMMMTMGLRVSEALSVQVGDFRDVVNGMRVLRGVGKGNKPFTMPIPPDALQRMERAAEGRAEGPLLLQPENGHEWGGMPLSRCAVQTILTNALRAAGIQKHLTPHALRHTYATNGLAHGNVTLEQMQRALRHADPRTTLGYDHTRENLSKHANHQIGAMFAAA</sequence>
<dbReference type="InterPro" id="IPR050090">
    <property type="entry name" value="Tyrosine_recombinase_XerCD"/>
</dbReference>
<comment type="caution">
    <text evidence="7">The sequence shown here is derived from an EMBL/GenBank/DDBJ whole genome shotgun (WGS) entry which is preliminary data.</text>
</comment>
<gene>
    <name evidence="7" type="primary">xerD_1</name>
    <name evidence="7" type="ORF">GCM10009862_15640</name>
</gene>
<dbReference type="Gene3D" id="1.10.443.10">
    <property type="entry name" value="Intergrase catalytic core"/>
    <property type="match status" value="1"/>
</dbReference>
<evidence type="ECO:0000313" key="8">
    <source>
        <dbReference type="Proteomes" id="UP001500274"/>
    </source>
</evidence>
<dbReference type="CDD" id="cd00397">
    <property type="entry name" value="DNA_BRE_C"/>
    <property type="match status" value="1"/>
</dbReference>
<keyword evidence="2 4" id="KW-0238">DNA-binding</keyword>
<evidence type="ECO:0000256" key="4">
    <source>
        <dbReference type="PROSITE-ProRule" id="PRU01248"/>
    </source>
</evidence>
<proteinExistence type="predicted"/>
<dbReference type="PANTHER" id="PTHR30349">
    <property type="entry name" value="PHAGE INTEGRASE-RELATED"/>
    <property type="match status" value="1"/>
</dbReference>
<evidence type="ECO:0000313" key="7">
    <source>
        <dbReference type="EMBL" id="GAA2577186.1"/>
    </source>
</evidence>
<dbReference type="Proteomes" id="UP001500274">
    <property type="component" value="Unassembled WGS sequence"/>
</dbReference>
<dbReference type="InterPro" id="IPR011010">
    <property type="entry name" value="DNA_brk_join_enz"/>
</dbReference>
<reference evidence="7 8" key="1">
    <citation type="journal article" date="2019" name="Int. J. Syst. Evol. Microbiol.">
        <title>The Global Catalogue of Microorganisms (GCM) 10K type strain sequencing project: providing services to taxonomists for standard genome sequencing and annotation.</title>
        <authorList>
            <consortium name="The Broad Institute Genomics Platform"/>
            <consortium name="The Broad Institute Genome Sequencing Center for Infectious Disease"/>
            <person name="Wu L."/>
            <person name="Ma J."/>
        </authorList>
    </citation>
    <scope>NUCLEOTIDE SEQUENCE [LARGE SCALE GENOMIC DNA]</scope>
    <source>
        <strain evidence="7 8">JCM 16365</strain>
    </source>
</reference>
<dbReference type="Gene3D" id="1.10.150.130">
    <property type="match status" value="1"/>
</dbReference>
<dbReference type="InterPro" id="IPR002104">
    <property type="entry name" value="Integrase_catalytic"/>
</dbReference>
<dbReference type="InterPro" id="IPR004107">
    <property type="entry name" value="Integrase_SAM-like_N"/>
</dbReference>
<evidence type="ECO:0000259" key="6">
    <source>
        <dbReference type="PROSITE" id="PS51900"/>
    </source>
</evidence>
<dbReference type="Pfam" id="PF00589">
    <property type="entry name" value="Phage_integrase"/>
    <property type="match status" value="1"/>
</dbReference>
<evidence type="ECO:0000259" key="5">
    <source>
        <dbReference type="PROSITE" id="PS51898"/>
    </source>
</evidence>
<feature type="domain" description="Core-binding (CB)" evidence="6">
    <location>
        <begin position="16"/>
        <end position="97"/>
    </location>
</feature>
<organism evidence="7 8">
    <name type="scientific">Microbacterium binotii</name>
    <dbReference type="NCBI Taxonomy" id="462710"/>
    <lineage>
        <taxon>Bacteria</taxon>
        <taxon>Bacillati</taxon>
        <taxon>Actinomycetota</taxon>
        <taxon>Actinomycetes</taxon>
        <taxon>Micrococcales</taxon>
        <taxon>Microbacteriaceae</taxon>
        <taxon>Microbacterium</taxon>
    </lineage>
</organism>
<keyword evidence="3" id="KW-0233">DNA recombination</keyword>
<dbReference type="Pfam" id="PF13495">
    <property type="entry name" value="Phage_int_SAM_4"/>
    <property type="match status" value="1"/>
</dbReference>
<feature type="domain" description="Tyr recombinase" evidence="5">
    <location>
        <begin position="120"/>
        <end position="301"/>
    </location>
</feature>
<name>A0ABN3PDV8_9MICO</name>
<dbReference type="SUPFAM" id="SSF56349">
    <property type="entry name" value="DNA breaking-rejoining enzymes"/>
    <property type="match status" value="1"/>
</dbReference>
<protein>
    <submittedName>
        <fullName evidence="7">Site-specific tyrosine recombinase XerD</fullName>
    </submittedName>
</protein>
<dbReference type="InterPro" id="IPR013762">
    <property type="entry name" value="Integrase-like_cat_sf"/>
</dbReference>
<dbReference type="EMBL" id="BAAARI010000011">
    <property type="protein sequence ID" value="GAA2577186.1"/>
    <property type="molecule type" value="Genomic_DNA"/>
</dbReference>
<dbReference type="InterPro" id="IPR010998">
    <property type="entry name" value="Integrase_recombinase_N"/>
</dbReference>
<evidence type="ECO:0000256" key="2">
    <source>
        <dbReference type="ARBA" id="ARBA00023125"/>
    </source>
</evidence>
<keyword evidence="1" id="KW-0229">DNA integration</keyword>
<accession>A0ABN3PDV8</accession>
<dbReference type="InterPro" id="IPR044068">
    <property type="entry name" value="CB"/>
</dbReference>
<dbReference type="PANTHER" id="PTHR30349:SF81">
    <property type="entry name" value="TYROSINE RECOMBINASE XERC"/>
    <property type="match status" value="1"/>
</dbReference>